<dbReference type="InterPro" id="IPR036412">
    <property type="entry name" value="HAD-like_sf"/>
</dbReference>
<dbReference type="Proteomes" id="UP000011082">
    <property type="component" value="Unassembled WGS sequence"/>
</dbReference>
<dbReference type="HOGENOM" id="CLU_1922215_0_0_1"/>
<dbReference type="STRING" id="993615.L2GKC7"/>
<dbReference type="VEuPathDB" id="MicrosporidiaDB:VICG_02222"/>
<proteinExistence type="predicted"/>
<dbReference type="AlphaFoldDB" id="L2GKC7"/>
<dbReference type="InterPro" id="IPR023214">
    <property type="entry name" value="HAD_sf"/>
</dbReference>
<dbReference type="InParanoid" id="L2GKC7"/>
<organism evidence="1 2">
    <name type="scientific">Vittaforma corneae (strain ATCC 50505)</name>
    <name type="common">Microsporidian parasite</name>
    <name type="synonym">Nosema corneum</name>
    <dbReference type="NCBI Taxonomy" id="993615"/>
    <lineage>
        <taxon>Eukaryota</taxon>
        <taxon>Fungi</taxon>
        <taxon>Fungi incertae sedis</taxon>
        <taxon>Microsporidia</taxon>
        <taxon>Nosematidae</taxon>
        <taxon>Vittaforma</taxon>
    </lineage>
</organism>
<protein>
    <recommendedName>
        <fullName evidence="3">Trehalose-phosphatase</fullName>
    </recommendedName>
</protein>
<sequence length="132" mass="14576">EKSSVLEVAREIVEYYLVRTPGAVIEEKTAGLCLNYGMARSFCVGRLYTLLRRVGGENVQLGKMRVELKASTKDHICETLDPAICVGDDRTDEDMFRVCKGISIKIGEGESHANFCIKDVDGLLDFLSALAE</sequence>
<accession>L2GKC7</accession>
<gene>
    <name evidence="1" type="ORF">VICG_02222</name>
</gene>
<reference evidence="2" key="1">
    <citation type="submission" date="2011-05" db="EMBL/GenBank/DDBJ databases">
        <title>The genome sequence of Vittaforma corneae strain ATCC 50505.</title>
        <authorList>
            <consortium name="The Broad Institute Genome Sequencing Platform"/>
            <person name="Cuomo C."/>
            <person name="Didier E."/>
            <person name="Bowers L."/>
            <person name="Young S.K."/>
            <person name="Zeng Q."/>
            <person name="Gargeya S."/>
            <person name="Fitzgerald M."/>
            <person name="Haas B."/>
            <person name="Abouelleil A."/>
            <person name="Alvarado L."/>
            <person name="Arachchi H.M."/>
            <person name="Berlin A."/>
            <person name="Chapman S.B."/>
            <person name="Gearin G."/>
            <person name="Goldberg J."/>
            <person name="Griggs A."/>
            <person name="Gujja S."/>
            <person name="Hansen M."/>
            <person name="Heiman D."/>
            <person name="Howarth C."/>
            <person name="Larimer J."/>
            <person name="Lui A."/>
            <person name="MacDonald P.J.P."/>
            <person name="McCowen C."/>
            <person name="Montmayeur A."/>
            <person name="Murphy C."/>
            <person name="Neiman D."/>
            <person name="Pearson M."/>
            <person name="Priest M."/>
            <person name="Roberts A."/>
            <person name="Saif S."/>
            <person name="Shea T."/>
            <person name="Sisk P."/>
            <person name="Stolte C."/>
            <person name="Sykes S."/>
            <person name="Wortman J."/>
            <person name="Nusbaum C."/>
            <person name="Birren B."/>
        </authorList>
    </citation>
    <scope>NUCLEOTIDE SEQUENCE [LARGE SCALE GENOMIC DNA]</scope>
    <source>
        <strain evidence="2">ATCC 50505</strain>
    </source>
</reference>
<dbReference type="Gene3D" id="3.40.50.1000">
    <property type="entry name" value="HAD superfamily/HAD-like"/>
    <property type="match status" value="1"/>
</dbReference>
<keyword evidence="2" id="KW-1185">Reference proteome</keyword>
<dbReference type="RefSeq" id="XP_007605666.1">
    <property type="nucleotide sequence ID" value="XM_007605604.1"/>
</dbReference>
<dbReference type="OrthoDB" id="755951at2759"/>
<dbReference type="GeneID" id="19882931"/>
<evidence type="ECO:0008006" key="3">
    <source>
        <dbReference type="Google" id="ProtNLM"/>
    </source>
</evidence>
<dbReference type="SUPFAM" id="SSF56784">
    <property type="entry name" value="HAD-like"/>
    <property type="match status" value="1"/>
</dbReference>
<dbReference type="Pfam" id="PF02358">
    <property type="entry name" value="Trehalose_PPase"/>
    <property type="match status" value="1"/>
</dbReference>
<dbReference type="EMBL" id="JH370304">
    <property type="protein sequence ID" value="ELA40742.1"/>
    <property type="molecule type" value="Genomic_DNA"/>
</dbReference>
<dbReference type="InterPro" id="IPR003337">
    <property type="entry name" value="Trehalose_PPase"/>
</dbReference>
<dbReference type="GO" id="GO:0005992">
    <property type="term" value="P:trehalose biosynthetic process"/>
    <property type="evidence" value="ECO:0007669"/>
    <property type="project" value="InterPro"/>
</dbReference>
<feature type="non-terminal residue" evidence="1">
    <location>
        <position position="1"/>
    </location>
</feature>
<evidence type="ECO:0000313" key="2">
    <source>
        <dbReference type="Proteomes" id="UP000011082"/>
    </source>
</evidence>
<evidence type="ECO:0000313" key="1">
    <source>
        <dbReference type="EMBL" id="ELA40742.1"/>
    </source>
</evidence>
<name>L2GKC7_VITCO</name>